<evidence type="ECO:0000313" key="3">
    <source>
        <dbReference type="Proteomes" id="UP000306402"/>
    </source>
</evidence>
<dbReference type="GO" id="GO:0016788">
    <property type="term" value="F:hydrolase activity, acting on ester bonds"/>
    <property type="evidence" value="ECO:0007669"/>
    <property type="project" value="InterPro"/>
</dbReference>
<sequence length="76" mass="8976">MRSSQKPTTEPKTFKLKRPEVRSLKIQPKTRFNVYEEKQVPEIKLSGEWLRNLGFQSGEKVKITTMNQLLIIQPFE</sequence>
<proteinExistence type="predicted"/>
<dbReference type="Proteomes" id="UP000306402">
    <property type="component" value="Unassembled WGS sequence"/>
</dbReference>
<dbReference type="InterPro" id="IPR014944">
    <property type="entry name" value="Toxin_SymE-like"/>
</dbReference>
<dbReference type="Pfam" id="PF08845">
    <property type="entry name" value="SymE_toxin"/>
    <property type="match status" value="1"/>
</dbReference>
<name>A0A5R9L5H4_9BACT</name>
<accession>A0A5R9L5H4</accession>
<evidence type="ECO:0000259" key="1">
    <source>
        <dbReference type="Pfam" id="PF08845"/>
    </source>
</evidence>
<dbReference type="GO" id="GO:0016070">
    <property type="term" value="P:RNA metabolic process"/>
    <property type="evidence" value="ECO:0007669"/>
    <property type="project" value="InterPro"/>
</dbReference>
<feature type="domain" description="Toxin SymE-like" evidence="1">
    <location>
        <begin position="36"/>
        <end position="74"/>
    </location>
</feature>
<dbReference type="GO" id="GO:0005737">
    <property type="term" value="C:cytoplasm"/>
    <property type="evidence" value="ECO:0007669"/>
    <property type="project" value="InterPro"/>
</dbReference>
<dbReference type="GO" id="GO:0003723">
    <property type="term" value="F:RNA binding"/>
    <property type="evidence" value="ECO:0007669"/>
    <property type="project" value="InterPro"/>
</dbReference>
<dbReference type="AlphaFoldDB" id="A0A5R9L5H4"/>
<dbReference type="OrthoDB" id="9803936at2"/>
<dbReference type="EMBL" id="VCEJ01000002">
    <property type="protein sequence ID" value="TLV03530.1"/>
    <property type="molecule type" value="Genomic_DNA"/>
</dbReference>
<gene>
    <name evidence="2" type="ORF">FEN17_07980</name>
</gene>
<protein>
    <submittedName>
        <fullName evidence="2">Type I toxin-antitoxin system SymE family toxin</fullName>
    </submittedName>
</protein>
<comment type="caution">
    <text evidence="2">The sequence shown here is derived from an EMBL/GenBank/DDBJ whole genome shotgun (WGS) entry which is preliminary data.</text>
</comment>
<evidence type="ECO:0000313" key="2">
    <source>
        <dbReference type="EMBL" id="TLV03530.1"/>
    </source>
</evidence>
<organism evidence="2 3">
    <name type="scientific">Dyadobacter luticola</name>
    <dbReference type="NCBI Taxonomy" id="1979387"/>
    <lineage>
        <taxon>Bacteria</taxon>
        <taxon>Pseudomonadati</taxon>
        <taxon>Bacteroidota</taxon>
        <taxon>Cytophagia</taxon>
        <taxon>Cytophagales</taxon>
        <taxon>Spirosomataceae</taxon>
        <taxon>Dyadobacter</taxon>
    </lineage>
</organism>
<reference evidence="2 3" key="1">
    <citation type="submission" date="2019-05" db="EMBL/GenBank/DDBJ databases">
        <authorList>
            <person name="Qu J.-H."/>
        </authorList>
    </citation>
    <scope>NUCLEOTIDE SEQUENCE [LARGE SCALE GENOMIC DNA]</scope>
    <source>
        <strain evidence="2 3">T17</strain>
    </source>
</reference>
<dbReference type="RefSeq" id="WP_138364739.1">
    <property type="nucleotide sequence ID" value="NZ_VCEJ01000002.1"/>
</dbReference>
<keyword evidence="3" id="KW-1185">Reference proteome</keyword>